<keyword evidence="4" id="KW-1185">Reference proteome</keyword>
<dbReference type="Gene3D" id="1.10.10.10">
    <property type="entry name" value="Winged helix-like DNA-binding domain superfamily/Winged helix DNA-binding domain"/>
    <property type="match status" value="1"/>
</dbReference>
<dbReference type="SUPFAM" id="SSF46689">
    <property type="entry name" value="Homeodomain-like"/>
    <property type="match status" value="1"/>
</dbReference>
<accession>A0A7L7YLS4</accession>
<dbReference type="Gene3D" id="3.30.420.10">
    <property type="entry name" value="Ribonuclease H-like superfamily/Ribonuclease H"/>
    <property type="match status" value="1"/>
</dbReference>
<dbReference type="PANTHER" id="PTHR46564:SF1">
    <property type="entry name" value="TRANSPOSASE"/>
    <property type="match status" value="1"/>
</dbReference>
<dbReference type="KEGG" id="wms:ID128_05300"/>
<protein>
    <submittedName>
        <fullName evidence="3">IS630 family transposase</fullName>
    </submittedName>
</protein>
<proteinExistence type="predicted"/>
<dbReference type="Proteomes" id="UP000516514">
    <property type="component" value="Chromosome"/>
</dbReference>
<dbReference type="PANTHER" id="PTHR46564">
    <property type="entry name" value="TRANSPOSASE"/>
    <property type="match status" value="1"/>
</dbReference>
<dbReference type="Pfam" id="PF01710">
    <property type="entry name" value="HTH_Tnp_IS630"/>
    <property type="match status" value="1"/>
</dbReference>
<dbReference type="EMBL" id="CP061738">
    <property type="protein sequence ID" value="QOD38183.1"/>
    <property type="molecule type" value="Genomic_DNA"/>
</dbReference>
<reference evidence="3 4" key="1">
    <citation type="submission" date="2020-09" db="EMBL/GenBank/DDBJ databases">
        <title>An Earliest Endosymbiont, Wolbachia massiliensis sp. nov., Strain PL13 From the Bed Bug (Cimex hemipterius), Type strain of a New supergroup T.</title>
        <authorList>
            <person name="Laidoudi Y."/>
            <person name="Levasseur A."/>
            <person name="Medkour H."/>
            <person name="Maaloum M."/>
            <person name="BenKhedher M."/>
            <person name="Sambou M."/>
            <person name="Bassene H."/>
            <person name="Davoust B."/>
            <person name="Fenollar F."/>
            <person name="Raoult D."/>
            <person name="Mediannikov O."/>
        </authorList>
    </citation>
    <scope>NUCLEOTIDE SEQUENCE [LARGE SCALE GENOMIC DNA]</scope>
    <source>
        <strain evidence="3 4">PL13</strain>
    </source>
</reference>
<dbReference type="AlphaFoldDB" id="A0A7L7YLS4"/>
<sequence>MPAAYSYDLRKKAIQALDEGESKTAVAKRFKIGRVTLYKWEKRRKETGDFQSKKLGNRGYNHKITDWNAFAEFVKKHGDKTQSEVAKLWGNISRQTIHRALKKIGFTRKKKTYGYKERNEEKRAEFLKVISAKSPEKLVYIDESGIDNTEDYPYGYCRKGERFHALKSGKKTQRVSMIAALNKGKIVAPMTFEGYCDTEIFNGWFEQFLAPILQPGQTVILDNATFHKSKKIVEFAKSVGAEIMYLPPYSPDFNDIEHYWFAIKNRVRRNIPLFKSFRHAVDSAFLHLFLLL</sequence>
<evidence type="ECO:0000259" key="1">
    <source>
        <dbReference type="Pfam" id="PF01710"/>
    </source>
</evidence>
<evidence type="ECO:0000259" key="2">
    <source>
        <dbReference type="Pfam" id="PF13358"/>
    </source>
</evidence>
<dbReference type="InterPro" id="IPR047655">
    <property type="entry name" value="Transpos_IS630-like"/>
</dbReference>
<gene>
    <name evidence="3" type="ORF">ID128_05300</name>
</gene>
<dbReference type="Pfam" id="PF13358">
    <property type="entry name" value="DDE_3"/>
    <property type="match status" value="1"/>
</dbReference>
<evidence type="ECO:0000313" key="3">
    <source>
        <dbReference type="EMBL" id="QOD38183.1"/>
    </source>
</evidence>
<dbReference type="InterPro" id="IPR036388">
    <property type="entry name" value="WH-like_DNA-bd_sf"/>
</dbReference>
<name>A0A7L7YLS4_9RICK</name>
<dbReference type="RefSeq" id="WP_191110993.1">
    <property type="nucleotide sequence ID" value="NZ_CP061738.1"/>
</dbReference>
<dbReference type="NCBIfam" id="NF033545">
    <property type="entry name" value="transpos_IS630"/>
    <property type="match status" value="1"/>
</dbReference>
<feature type="domain" description="Tc1-like transposase DDE" evidence="2">
    <location>
        <begin position="138"/>
        <end position="270"/>
    </location>
</feature>
<feature type="domain" description="Transposase Synechocystis PCC 6803" evidence="1">
    <location>
        <begin position="4"/>
        <end position="125"/>
    </location>
</feature>
<dbReference type="InterPro" id="IPR009057">
    <property type="entry name" value="Homeodomain-like_sf"/>
</dbReference>
<dbReference type="InterPro" id="IPR002622">
    <property type="entry name" value="Transposase_14"/>
</dbReference>
<dbReference type="InterPro" id="IPR036397">
    <property type="entry name" value="RNaseH_sf"/>
</dbReference>
<dbReference type="GO" id="GO:0003676">
    <property type="term" value="F:nucleic acid binding"/>
    <property type="evidence" value="ECO:0007669"/>
    <property type="project" value="InterPro"/>
</dbReference>
<organism evidence="3 4">
    <name type="scientific">Candidatus Wolbachia massiliensis</name>
    <dbReference type="NCBI Taxonomy" id="1845000"/>
    <lineage>
        <taxon>Bacteria</taxon>
        <taxon>Pseudomonadati</taxon>
        <taxon>Pseudomonadota</taxon>
        <taxon>Alphaproteobacteria</taxon>
        <taxon>Rickettsiales</taxon>
        <taxon>Anaplasmataceae</taxon>
        <taxon>Wolbachieae</taxon>
        <taxon>Wolbachia</taxon>
    </lineage>
</organism>
<evidence type="ECO:0000313" key="4">
    <source>
        <dbReference type="Proteomes" id="UP000516514"/>
    </source>
</evidence>
<dbReference type="InterPro" id="IPR038717">
    <property type="entry name" value="Tc1-like_DDE_dom"/>
</dbReference>